<dbReference type="FunFam" id="3.40.50.1010:FF:000021">
    <property type="entry name" value="DIS3-like exonuclease 1 isoform X1"/>
    <property type="match status" value="1"/>
</dbReference>
<dbReference type="CDD" id="cd09862">
    <property type="entry name" value="PIN_Rrp44-like"/>
    <property type="match status" value="1"/>
</dbReference>
<evidence type="ECO:0000256" key="2">
    <source>
        <dbReference type="ARBA" id="ARBA00004123"/>
    </source>
</evidence>
<evidence type="ECO:0000256" key="8">
    <source>
        <dbReference type="ARBA" id="ARBA00022801"/>
    </source>
</evidence>
<evidence type="ECO:0000256" key="1">
    <source>
        <dbReference type="ARBA" id="ARBA00001946"/>
    </source>
</evidence>
<evidence type="ECO:0000256" key="15">
    <source>
        <dbReference type="SAM" id="MobiDB-lite"/>
    </source>
</evidence>
<dbReference type="InterPro" id="IPR050180">
    <property type="entry name" value="RNR_Ribonuclease"/>
</dbReference>
<feature type="region of interest" description="Disordered" evidence="15">
    <location>
        <begin position="328"/>
        <end position="355"/>
    </location>
</feature>
<dbReference type="InterPro" id="IPR022966">
    <property type="entry name" value="RNase_II/R_CS"/>
</dbReference>
<keyword evidence="9" id="KW-0271">Exosome</keyword>
<reference evidence="18" key="1">
    <citation type="submission" date="2018-04" db="EMBL/GenBank/DDBJ databases">
        <title>Whole genome sequencing of Hypsizygus marmoreus.</title>
        <authorList>
            <person name="Choi I.-G."/>
            <person name="Min B."/>
            <person name="Kim J.-G."/>
            <person name="Kim S."/>
            <person name="Oh Y.-L."/>
            <person name="Kong W.-S."/>
            <person name="Park H."/>
            <person name="Jeong J."/>
            <person name="Song E.-S."/>
        </authorList>
    </citation>
    <scope>NUCLEOTIDE SEQUENCE [LARGE SCALE GENOMIC DNA]</scope>
    <source>
        <strain evidence="18">51987-8</strain>
    </source>
</reference>
<dbReference type="SUPFAM" id="SSF50249">
    <property type="entry name" value="Nucleic acid-binding proteins"/>
    <property type="match status" value="4"/>
</dbReference>
<feature type="domain" description="RNB" evidence="17">
    <location>
        <begin position="516"/>
        <end position="850"/>
    </location>
</feature>
<dbReference type="GO" id="GO:0003723">
    <property type="term" value="F:RNA binding"/>
    <property type="evidence" value="ECO:0007669"/>
    <property type="project" value="UniProtKB-KW"/>
</dbReference>
<keyword evidence="8" id="KW-0378">Hydrolase</keyword>
<keyword evidence="11" id="KW-0694">RNA-binding</keyword>
<evidence type="ECO:0000313" key="19">
    <source>
        <dbReference type="Proteomes" id="UP000076154"/>
    </source>
</evidence>
<dbReference type="PANTHER" id="PTHR23355:SF35">
    <property type="entry name" value="EXOSOME COMPLEX EXONUCLEASE RRP44"/>
    <property type="match status" value="1"/>
</dbReference>
<comment type="cofactor">
    <cofactor evidence="1">
        <name>Mg(2+)</name>
        <dbReference type="ChEBI" id="CHEBI:18420"/>
    </cofactor>
</comment>
<dbReference type="FunCoup" id="A0A369J6W3">
    <property type="interactions" value="838"/>
</dbReference>
<organism evidence="18 19">
    <name type="scientific">Hypsizygus marmoreus</name>
    <name type="common">White beech mushroom</name>
    <name type="synonym">Agaricus marmoreus</name>
    <dbReference type="NCBI Taxonomy" id="39966"/>
    <lineage>
        <taxon>Eukaryota</taxon>
        <taxon>Fungi</taxon>
        <taxon>Dikarya</taxon>
        <taxon>Basidiomycota</taxon>
        <taxon>Agaricomycotina</taxon>
        <taxon>Agaricomycetes</taxon>
        <taxon>Agaricomycetidae</taxon>
        <taxon>Agaricales</taxon>
        <taxon>Tricholomatineae</taxon>
        <taxon>Lyophyllaceae</taxon>
        <taxon>Hypsizygus</taxon>
    </lineage>
</organism>
<evidence type="ECO:0000259" key="17">
    <source>
        <dbReference type="SMART" id="SM00955"/>
    </source>
</evidence>
<feature type="compositionally biased region" description="Acidic residues" evidence="15">
    <location>
        <begin position="341"/>
        <end position="353"/>
    </location>
</feature>
<dbReference type="GO" id="GO:0006364">
    <property type="term" value="P:rRNA processing"/>
    <property type="evidence" value="ECO:0007669"/>
    <property type="project" value="UniProtKB-KW"/>
</dbReference>
<dbReference type="AlphaFoldDB" id="A0A369J6W3"/>
<dbReference type="GO" id="GO:0000175">
    <property type="term" value="F:3'-5'-RNA exonuclease activity"/>
    <property type="evidence" value="ECO:0007669"/>
    <property type="project" value="TreeGrafter"/>
</dbReference>
<comment type="subcellular location">
    <subcellularLocation>
        <location evidence="3">Cytoplasm</location>
    </subcellularLocation>
    <subcellularLocation>
        <location evidence="2">Nucleus</location>
    </subcellularLocation>
</comment>
<evidence type="ECO:0000256" key="4">
    <source>
        <dbReference type="ARBA" id="ARBA00005785"/>
    </source>
</evidence>
<dbReference type="InParanoid" id="A0A369J6W3"/>
<evidence type="ECO:0000256" key="11">
    <source>
        <dbReference type="ARBA" id="ARBA00022884"/>
    </source>
</evidence>
<keyword evidence="12" id="KW-0539">Nucleus</keyword>
<dbReference type="PANTHER" id="PTHR23355">
    <property type="entry name" value="RIBONUCLEASE"/>
    <property type="match status" value="1"/>
</dbReference>
<dbReference type="SMART" id="SM00670">
    <property type="entry name" value="PINc"/>
    <property type="match status" value="1"/>
</dbReference>
<evidence type="ECO:0000256" key="12">
    <source>
        <dbReference type="ARBA" id="ARBA00023242"/>
    </source>
</evidence>
<dbReference type="InterPro" id="IPR033770">
    <property type="entry name" value="RRP44_S1"/>
</dbReference>
<evidence type="ECO:0000256" key="3">
    <source>
        <dbReference type="ARBA" id="ARBA00004496"/>
    </source>
</evidence>
<comment type="caution">
    <text evidence="18">The sequence shown here is derived from an EMBL/GenBank/DDBJ whole genome shotgun (WGS) entry which is preliminary data.</text>
</comment>
<sequence>MVDITIRKRPRTEAVVTQRKFFKKTARGKVIKVLRERYLRDDVGCGIQGCSACPGSSDDALPMAGDQRHQLFPHGHFVLPDTNVFLSQMDLVESNLFMPPIILLQTVIEEVRHRSLPLYNRLKALIKMDDKRIWVFYNEYRSETAIIREEGETPNDRNDRGIRKATAWYNDHLRVTRPPIRGQPPPNLPTVVLMTEDAANRQKAEKAGLSCISVRKYVEGMKEPTQLLDLLAAEGSTDIEPTRAVAGRQALYPDYIPTGTLLAGIKAGELYQGHFNANQYNYLEGSVPVPAFTKPVLLIGRENMNRAVHGDVVVVEVLDEKEWKAPADEVVDQESTLKNDDAEDSGEEAEEGDQVIRKEKQVLLSEDVKRTSEKQPTGRIVGIIKRNWRAYVCHIDSTSLTTSNATSLSQQTVFATPVSRLLPRIRLRTRQAPTLIGQKILVTIDRWEATSRYPEAHFVRALGKVESKEAEQESLLLEFEVPYRPFGKAILDCLPVEGEQWVVPPKSASSPEWKDREDLREMIICSIDPPNCQDIDDALHARHLPNGNIEVGVHIADVSHFVLPDNPMDSEAASRGTTVYLVDKRIDMLPSLLGTNLCSLRPFVERLAFSTIWEMTPDAEIVNVRFTKSVIASKAAFTYEEAQIRKDDPNLKDDLTVGIRLLNTLAQKLKAGRMAAGALNLASPEVKIYLDSTESTEPIDVEQKELRETNSLVEEFMLLANISVARKIQETFPQTAVLRRHMPPPRTNFEKLQDILLKRKGLTLDVSSSGALAASLDKCLDPDEPAFNTLVRIMATRCMLSAEYFCSGSVGRDTFGHYGLASPIYTHFTSPIRRYADVLAHRQLAAAIGYTPLHATLHSKSHVERVLDVVNRRHRMAQMAGRASVEFYVGLALKGRNEREKGQVREDAFVIRTFRNGLGVFVSKLGIEGLVMFKRDIQFDADNYTITVPASMASGAKDVTIAVFDKVTVNIEVEKDKNTQRGRVKMTLVQPVDSSSM</sequence>
<dbReference type="GO" id="GO:0071031">
    <property type="term" value="P:nuclear mRNA surveillance of mRNA 3'-end processing"/>
    <property type="evidence" value="ECO:0007669"/>
    <property type="project" value="TreeGrafter"/>
</dbReference>
<dbReference type="InterPro" id="IPR033771">
    <property type="entry name" value="Rrp44_CSD1"/>
</dbReference>
<dbReference type="GO" id="GO:0004519">
    <property type="term" value="F:endonuclease activity"/>
    <property type="evidence" value="ECO:0007669"/>
    <property type="project" value="TreeGrafter"/>
</dbReference>
<dbReference type="SMART" id="SM00955">
    <property type="entry name" value="RNB"/>
    <property type="match status" value="1"/>
</dbReference>
<evidence type="ECO:0000256" key="5">
    <source>
        <dbReference type="ARBA" id="ARBA00022490"/>
    </source>
</evidence>
<protein>
    <recommendedName>
        <fullName evidence="13">Ribosomal RNA-processing protein 44</fullName>
    </recommendedName>
</protein>
<keyword evidence="5" id="KW-0963">Cytoplasm</keyword>
<name>A0A369J6W3_HYPMA</name>
<dbReference type="InterPro" id="IPR041505">
    <property type="entry name" value="Dis3_CSD2"/>
</dbReference>
<evidence type="ECO:0000256" key="9">
    <source>
        <dbReference type="ARBA" id="ARBA00022835"/>
    </source>
</evidence>
<dbReference type="Pfam" id="PF17849">
    <property type="entry name" value="OB_Dis3"/>
    <property type="match status" value="1"/>
</dbReference>
<dbReference type="GO" id="GO:0019899">
    <property type="term" value="F:enzyme binding"/>
    <property type="evidence" value="ECO:0007669"/>
    <property type="project" value="UniProtKB-ARBA"/>
</dbReference>
<dbReference type="InterPro" id="IPR012340">
    <property type="entry name" value="NA-bd_OB-fold"/>
</dbReference>
<accession>A0A369J6W3</accession>
<dbReference type="FunFam" id="2.40.50.700:FF:000001">
    <property type="entry name" value="Exosome complex exonuclease exoribonuclease (Rrp44)"/>
    <property type="match status" value="1"/>
</dbReference>
<dbReference type="Pfam" id="PF17216">
    <property type="entry name" value="Rrp44_CSD1"/>
    <property type="match status" value="1"/>
</dbReference>
<dbReference type="GO" id="GO:0000176">
    <property type="term" value="C:nuclear exosome (RNase complex)"/>
    <property type="evidence" value="ECO:0007669"/>
    <property type="project" value="UniProtKB-ARBA"/>
</dbReference>
<evidence type="ECO:0000313" key="18">
    <source>
        <dbReference type="EMBL" id="RDB17678.1"/>
    </source>
</evidence>
<comment type="similarity">
    <text evidence="4 14">Belongs to the RNR ribonuclease family.</text>
</comment>
<dbReference type="STRING" id="39966.A0A369J6W3"/>
<evidence type="ECO:0000259" key="16">
    <source>
        <dbReference type="SMART" id="SM00670"/>
    </source>
</evidence>
<keyword evidence="19" id="KW-1185">Reference proteome</keyword>
<evidence type="ECO:0000256" key="13">
    <source>
        <dbReference type="ARBA" id="ARBA00077930"/>
    </source>
</evidence>
<evidence type="ECO:0000256" key="7">
    <source>
        <dbReference type="ARBA" id="ARBA00022722"/>
    </source>
</evidence>
<dbReference type="Pfam" id="PF00773">
    <property type="entry name" value="RNB"/>
    <property type="match status" value="1"/>
</dbReference>
<dbReference type="Pfam" id="PF17215">
    <property type="entry name" value="Rrp44_S1"/>
    <property type="match status" value="1"/>
</dbReference>
<proteinExistence type="inferred from homology"/>
<evidence type="ECO:0000256" key="14">
    <source>
        <dbReference type="RuleBase" id="RU003901"/>
    </source>
</evidence>
<keyword evidence="7" id="KW-0540">Nuclease</keyword>
<dbReference type="EMBL" id="LUEZ02000110">
    <property type="protein sequence ID" value="RDB17678.1"/>
    <property type="molecule type" value="Genomic_DNA"/>
</dbReference>
<dbReference type="InterPro" id="IPR001900">
    <property type="entry name" value="RNase_II/R"/>
</dbReference>
<dbReference type="Gene3D" id="2.40.50.690">
    <property type="match status" value="1"/>
</dbReference>
<dbReference type="GO" id="GO:0000177">
    <property type="term" value="C:cytoplasmic exosome (RNase complex)"/>
    <property type="evidence" value="ECO:0007669"/>
    <property type="project" value="TreeGrafter"/>
</dbReference>
<dbReference type="Proteomes" id="UP000076154">
    <property type="component" value="Unassembled WGS sequence"/>
</dbReference>
<dbReference type="GO" id="GO:0016075">
    <property type="term" value="P:rRNA catabolic process"/>
    <property type="evidence" value="ECO:0007669"/>
    <property type="project" value="TreeGrafter"/>
</dbReference>
<dbReference type="InterPro" id="IPR029060">
    <property type="entry name" value="PIN-like_dom_sf"/>
</dbReference>
<keyword evidence="10 18" id="KW-0269">Exonuclease</keyword>
<dbReference type="SUPFAM" id="SSF88723">
    <property type="entry name" value="PIN domain-like"/>
    <property type="match status" value="1"/>
</dbReference>
<dbReference type="InterPro" id="IPR002716">
    <property type="entry name" value="PIN_dom"/>
</dbReference>
<dbReference type="OrthoDB" id="372421at2759"/>
<keyword evidence="6" id="KW-0698">rRNA processing</keyword>
<evidence type="ECO:0000256" key="6">
    <source>
        <dbReference type="ARBA" id="ARBA00022552"/>
    </source>
</evidence>
<gene>
    <name evidence="18" type="primary">dis3</name>
    <name evidence="18" type="ORF">Hypma_001252</name>
</gene>
<dbReference type="Pfam" id="PF13638">
    <property type="entry name" value="PIN_4"/>
    <property type="match status" value="1"/>
</dbReference>
<dbReference type="PROSITE" id="PS01175">
    <property type="entry name" value="RIBONUCLEASE_II"/>
    <property type="match status" value="1"/>
</dbReference>
<feature type="domain" description="PIN" evidence="16">
    <location>
        <begin position="76"/>
        <end position="202"/>
    </location>
</feature>
<dbReference type="Gene3D" id="2.40.50.140">
    <property type="entry name" value="Nucleic acid-binding proteins"/>
    <property type="match status" value="1"/>
</dbReference>
<dbReference type="Gene3D" id="3.40.50.1010">
    <property type="entry name" value="5'-nuclease"/>
    <property type="match status" value="1"/>
</dbReference>
<dbReference type="Gene3D" id="2.40.50.700">
    <property type="match status" value="1"/>
</dbReference>
<evidence type="ECO:0000256" key="10">
    <source>
        <dbReference type="ARBA" id="ARBA00022839"/>
    </source>
</evidence>